<keyword evidence="7 12" id="KW-0732">Signal</keyword>
<dbReference type="Pfam" id="PF18404">
    <property type="entry name" value="Glyco_transf_24"/>
    <property type="match status" value="1"/>
</dbReference>
<dbReference type="PANTHER" id="PTHR11226">
    <property type="entry name" value="UDP-GLUCOSE GLYCOPROTEIN:GLUCOSYLTRANSFERASE"/>
    <property type="match status" value="1"/>
</dbReference>
<evidence type="ECO:0000259" key="15">
    <source>
        <dbReference type="Pfam" id="PF18402"/>
    </source>
</evidence>
<evidence type="ECO:0000256" key="1">
    <source>
        <dbReference type="ARBA" id="ARBA00001913"/>
    </source>
</evidence>
<evidence type="ECO:0000313" key="19">
    <source>
        <dbReference type="Proteomes" id="UP000245119"/>
    </source>
</evidence>
<dbReference type="InterPro" id="IPR040692">
    <property type="entry name" value="UGGT_TRXL_3"/>
</dbReference>
<dbReference type="FunFam" id="3.90.550.10:FF:000004">
    <property type="entry name" value="UDP-glucose glycoprotein glucosyltransferase 1"/>
    <property type="match status" value="1"/>
</dbReference>
<keyword evidence="5" id="KW-0328">Glycosyltransferase</keyword>
<dbReference type="OrthoDB" id="27683at2759"/>
<comment type="pathway">
    <text evidence="3">Protein modification; protein glycosylation.</text>
</comment>
<sequence>MQVLYLFLELSTLLWLIEGKQKPVTVKLDAKWSSTPVLLEISEFLAKESNDVFWSFVQDVMRISPQTFDAEAKSPVVILYGQLGTQDMLNFHRVLVTKAQERDIQYVLRHFVQEPAESNVRLSGYGVELSLKSTEYKAKDDTKFEGGTDGESIDFEDEEEDLQGFVFSKLRQLHPDLQKELKEFHSHLRESATELAPLKAWELQDLSLQAAQRVLSSSPADALQILTDISQNFPTLAQSLVKTVVPVELKEEIRQNQEFFERNHNLFAGESAFFLNGRAMDMEIYDVFTLLDIMLAEAKLVEGLHTLGFKGEWLQKILQLDLSSGEDTGNALDIRHSAVQTFIINPAEDASRELLKMAEAFYVHSAPIRLGIVLQASADASAKEDAGVAFARAFDFIKIDQSPAKALSFITDVYEKVGSEKITAESIIAEFNVQYPGEDLELVFGSSSEYDDTRKAGIDYIQRSGLLGFPQVLVNGVPLDKKYLSQEDFEEGVVGEILKQTQVIQKAVYHGKLTDSDVVLDWLMEQDNVMPRLNSRVLSSAAAQLDLTENVDGSVLDDPALFEMLNVREMSGAVAARLKYLTRRDEPAVRPVTMWVVCDLQTPEGRDLLYNAIKQVKASNELRVTWVPSSAAADNVDLVSRAAWVALRDLPGMLSKSFLTKLVKEENYAEISAGTKTLRDLEVNGMDMDSYLAAVEAETGGVLKSLSMFTRRVLGFTVGQRGVVANGKIYGPLGAQEDFTQDDFGLLEKVISVQAGAKLREQVKAVGIDGDRGSEMVMKVSALLSSRSRSESRSKVVFREDKYSVVKIPAADDLPAFTVEAIVDPASRAAQKMAPILQILHAVANVDIRIYMNSRQHLSEMPLTRFYRYVLEPELMFRSDGSAAEGPVARFIALPHKSLLTLGIDAPESWLVESVSSVYDLDNILLEEVNVAFLSMGGRMFEMFAGHCSDATTMHPPRGLQFILGTENKPDIVDTIVMANLGYFQLKASPGLWRLRLREGRSQELYTIQSHEFTDTPAGSSDVVVAMNSFKSKIIRIKVSKKPDKLHEKLLEDGQQESQGLWDSISSSFSGHKTEEDEDKTLNIFSVASGHLYERFLRIMMLSVLKHTKSKVKFWFLKNYLSPTFKDFIPHMAKHYGFEYELVQYKWPRWLNQQKEKQRVIWGYKILFLDVLFPLDVKKIIFVDADQIVRTDLQELHDLDLGGAPYGYTPFCDSRKEMDGFRFWKSGYWHSHLSGRKYHISALYVVDLKKFRQIAAGDRLRGQYQGLSQDPNSLANLDQDLPNNMIHQVAIKSLPQEWLYCETWCSETEKARAKTIDLCNNPLTKEPKLQAAMRIVPEWKNYDYEIKLLWDQIYGTNTKAQIEYEPPNIADFTTKTEL</sequence>
<evidence type="ECO:0000256" key="7">
    <source>
        <dbReference type="ARBA" id="ARBA00022729"/>
    </source>
</evidence>
<evidence type="ECO:0000256" key="2">
    <source>
        <dbReference type="ARBA" id="ARBA00004319"/>
    </source>
</evidence>
<dbReference type="UniPathway" id="UPA00378"/>
<feature type="chain" id="PRO_5015537462" description="UDP-glucose:glycoprotein glucosyltransferase 1" evidence="12">
    <location>
        <begin position="20"/>
        <end position="1378"/>
    </location>
</feature>
<evidence type="ECO:0000256" key="10">
    <source>
        <dbReference type="ARBA" id="ARBA00045874"/>
    </source>
</evidence>
<evidence type="ECO:0000259" key="16">
    <source>
        <dbReference type="Pfam" id="PF18403"/>
    </source>
</evidence>
<dbReference type="GO" id="GO:0005788">
    <property type="term" value="C:endoplasmic reticulum lumen"/>
    <property type="evidence" value="ECO:0007669"/>
    <property type="project" value="UniProtKB-SubCell"/>
</dbReference>
<dbReference type="InterPro" id="IPR009448">
    <property type="entry name" value="UDP-g_GGtrans"/>
</dbReference>
<evidence type="ECO:0000256" key="11">
    <source>
        <dbReference type="ARBA" id="ARBA00048456"/>
    </source>
</evidence>
<feature type="domain" description="UGGT thioredoxin-like" evidence="15">
    <location>
        <begin position="342"/>
        <end position="537"/>
    </location>
</feature>
<keyword evidence="9" id="KW-0325">Glycoprotein</keyword>
<dbReference type="PANTHER" id="PTHR11226:SF0">
    <property type="entry name" value="UDP-GLUCOSE:GLYCOPROTEIN GLUCOSYLTRANSFERASE"/>
    <property type="match status" value="1"/>
</dbReference>
<dbReference type="GO" id="GO:0018279">
    <property type="term" value="P:protein N-linked glycosylation via asparagine"/>
    <property type="evidence" value="ECO:0007669"/>
    <property type="project" value="TreeGrafter"/>
</dbReference>
<evidence type="ECO:0000313" key="18">
    <source>
        <dbReference type="EMBL" id="PVD18454.1"/>
    </source>
</evidence>
<comment type="cofactor">
    <cofactor evidence="1">
        <name>Ca(2+)</name>
        <dbReference type="ChEBI" id="CHEBI:29108"/>
    </cofactor>
</comment>
<dbReference type="InterPro" id="IPR040694">
    <property type="entry name" value="UGGT_TRXL_2"/>
</dbReference>
<dbReference type="InterPro" id="IPR040525">
    <property type="entry name" value="UGGT_TRXL_4"/>
</dbReference>
<protein>
    <recommendedName>
        <fullName evidence="20">UDP-glucose:glycoprotein glucosyltransferase 1</fullName>
    </recommendedName>
</protein>
<feature type="domain" description="UDP-glucose:glycoprotein glucosyltransferase thioredoxin-like" evidence="16">
    <location>
        <begin position="569"/>
        <end position="785"/>
    </location>
</feature>
<evidence type="ECO:0000259" key="17">
    <source>
        <dbReference type="Pfam" id="PF18404"/>
    </source>
</evidence>
<dbReference type="GO" id="GO:0036503">
    <property type="term" value="P:ERAD pathway"/>
    <property type="evidence" value="ECO:0007669"/>
    <property type="project" value="TreeGrafter"/>
</dbReference>
<evidence type="ECO:0000256" key="9">
    <source>
        <dbReference type="ARBA" id="ARBA00023180"/>
    </source>
</evidence>
<comment type="caution">
    <text evidence="18">The sequence shown here is derived from an EMBL/GenBank/DDBJ whole genome shotgun (WGS) entry which is preliminary data.</text>
</comment>
<comment type="similarity">
    <text evidence="4">Belongs to the glycosyltransferase 8 family.</text>
</comment>
<name>A0A2T7NBA5_POMCA</name>
<dbReference type="Pfam" id="PF18401">
    <property type="entry name" value="Thioredoxin_13"/>
    <property type="match status" value="1"/>
</dbReference>
<feature type="domain" description="UGGT thioredoxin-like" evidence="13">
    <location>
        <begin position="70"/>
        <end position="118"/>
    </location>
</feature>
<dbReference type="InterPro" id="IPR040693">
    <property type="entry name" value="UGGT_TRXL_1"/>
</dbReference>
<keyword evidence="8" id="KW-0256">Endoplasmic reticulum</keyword>
<accession>A0A2T7NBA5</accession>
<evidence type="ECO:0000256" key="8">
    <source>
        <dbReference type="ARBA" id="ARBA00022824"/>
    </source>
</evidence>
<dbReference type="GO" id="GO:0051082">
    <property type="term" value="F:unfolded protein binding"/>
    <property type="evidence" value="ECO:0007669"/>
    <property type="project" value="TreeGrafter"/>
</dbReference>
<dbReference type="InterPro" id="IPR040497">
    <property type="entry name" value="Glyco_transf_24"/>
</dbReference>
<gene>
    <name evidence="18" type="ORF">C0Q70_21003</name>
</gene>
<evidence type="ECO:0000256" key="5">
    <source>
        <dbReference type="ARBA" id="ARBA00022676"/>
    </source>
</evidence>
<dbReference type="Gene3D" id="3.90.550.10">
    <property type="entry name" value="Spore Coat Polysaccharide Biosynthesis Protein SpsA, Chain A"/>
    <property type="match status" value="1"/>
</dbReference>
<organism evidence="18 19">
    <name type="scientific">Pomacea canaliculata</name>
    <name type="common">Golden apple snail</name>
    <dbReference type="NCBI Taxonomy" id="400727"/>
    <lineage>
        <taxon>Eukaryota</taxon>
        <taxon>Metazoa</taxon>
        <taxon>Spiralia</taxon>
        <taxon>Lophotrochozoa</taxon>
        <taxon>Mollusca</taxon>
        <taxon>Gastropoda</taxon>
        <taxon>Caenogastropoda</taxon>
        <taxon>Architaenioglossa</taxon>
        <taxon>Ampullarioidea</taxon>
        <taxon>Ampullariidae</taxon>
        <taxon>Pomacea</taxon>
    </lineage>
</organism>
<dbReference type="Pfam" id="PF18402">
    <property type="entry name" value="Thioredoxin_14"/>
    <property type="match status" value="1"/>
</dbReference>
<dbReference type="STRING" id="400727.A0A2T7NBA5"/>
<feature type="signal peptide" evidence="12">
    <location>
        <begin position="1"/>
        <end position="19"/>
    </location>
</feature>
<dbReference type="Pfam" id="PF18403">
    <property type="entry name" value="Thioredoxin_15"/>
    <property type="match status" value="1"/>
</dbReference>
<evidence type="ECO:0000259" key="13">
    <source>
        <dbReference type="Pfam" id="PF18400"/>
    </source>
</evidence>
<dbReference type="Pfam" id="PF06427">
    <property type="entry name" value="UDP-g_GGTase"/>
    <property type="match status" value="1"/>
</dbReference>
<evidence type="ECO:0000256" key="4">
    <source>
        <dbReference type="ARBA" id="ARBA00006351"/>
    </source>
</evidence>
<dbReference type="Pfam" id="PF18400">
    <property type="entry name" value="Thioredoxin_12"/>
    <property type="match status" value="1"/>
</dbReference>
<reference evidence="18 19" key="1">
    <citation type="submission" date="2018-04" db="EMBL/GenBank/DDBJ databases">
        <title>The genome of golden apple snail Pomacea canaliculata provides insight into stress tolerance and invasive adaptation.</title>
        <authorList>
            <person name="Liu C."/>
            <person name="Liu B."/>
            <person name="Ren Y."/>
            <person name="Zhang Y."/>
            <person name="Wang H."/>
            <person name="Li S."/>
            <person name="Jiang F."/>
            <person name="Yin L."/>
            <person name="Zhang G."/>
            <person name="Qian W."/>
            <person name="Fan W."/>
        </authorList>
    </citation>
    <scope>NUCLEOTIDE SEQUENCE [LARGE SCALE GENOMIC DNA]</scope>
    <source>
        <strain evidence="18">SZHN2017</strain>
        <tissue evidence="18">Muscle</tissue>
    </source>
</reference>
<dbReference type="GO" id="GO:0003980">
    <property type="term" value="F:UDP-glucose:glycoprotein glucosyltransferase activity"/>
    <property type="evidence" value="ECO:0007669"/>
    <property type="project" value="InterPro"/>
</dbReference>
<dbReference type="EMBL" id="PZQS01000014">
    <property type="protein sequence ID" value="PVD18454.1"/>
    <property type="molecule type" value="Genomic_DNA"/>
</dbReference>
<comment type="subcellular location">
    <subcellularLocation>
        <location evidence="2">Endoplasmic reticulum lumen</location>
    </subcellularLocation>
</comment>
<evidence type="ECO:0000256" key="3">
    <source>
        <dbReference type="ARBA" id="ARBA00004922"/>
    </source>
</evidence>
<keyword evidence="19" id="KW-1185">Reference proteome</keyword>
<evidence type="ECO:0000259" key="14">
    <source>
        <dbReference type="Pfam" id="PF18401"/>
    </source>
</evidence>
<dbReference type="CDD" id="cd06432">
    <property type="entry name" value="GT8_HUGT1_C_like"/>
    <property type="match status" value="1"/>
</dbReference>
<dbReference type="Proteomes" id="UP000245119">
    <property type="component" value="Linkage Group LG14"/>
</dbReference>
<comment type="function">
    <text evidence="10">Recognizes glycoproteins with minor folding defects. Reglucosylates single N-glycans near the misfolded part of the protein, thus providing quality control for protein folding in the endoplasmic reticulum. Reglucosylated proteins are recognized by calreticulin for recycling to the endoplasmic reticulum and refolding or degradation.</text>
</comment>
<feature type="domain" description="Glucosyltransferase 24 catalytic" evidence="17">
    <location>
        <begin position="1082"/>
        <end position="1347"/>
    </location>
</feature>
<evidence type="ECO:0000256" key="6">
    <source>
        <dbReference type="ARBA" id="ARBA00022679"/>
    </source>
</evidence>
<evidence type="ECO:0000256" key="12">
    <source>
        <dbReference type="SAM" id="SignalP"/>
    </source>
</evidence>
<comment type="catalytic activity">
    <reaction evidence="11">
        <text>N(4)-(alpha-D-Man-(1-&gt;2)-alpha-D-Man-(1-&gt;2)-alpha-D-Man-(1-&gt;3)-[alpha-D-Man-(1-&gt;2)-alpha-D-Man-(1-&gt;3)-[alpha-D-Man-(1-&gt;2)-alpha-D-Man-(1-&gt;6)]-alpha-D-Man-(1-&gt;6)]-beta-D-Man-(1-&gt;4)-beta-D-GlcNAc-(1-&gt;4)-beta-D-GlcNAc)-L-asparaginyl-[protein] (N-glucan mannose isomer 9A1,2,3B1,2,3) + UDP-alpha-D-glucose = N(4)-(alpha-D-Glc-(1-&gt;3)-alpha-D-Man-(1-&gt;2)-alpha-D-Man-(1-&gt;2)-alpha-D-Man-(1-&gt;3)-[alpha-D-Man-(1-&gt;2)-alpha-D-Man-(1-&gt;3)-[alpha-D-Man-(1-&gt;2)-alpha-D-Man-(1-&gt;6)]-alpha-D-Man-(1-&gt;6)]-beta-D-Man-(1-&gt;4)-beta-D-GlcNAc-(1-&gt;4)-beta-D-GlcNAc)-L-asparaginyl-[protein] + UDP + H(+)</text>
        <dbReference type="Rhea" id="RHEA:61304"/>
        <dbReference type="Rhea" id="RHEA-COMP:14356"/>
        <dbReference type="Rhea" id="RHEA-COMP:14357"/>
        <dbReference type="ChEBI" id="CHEBI:15378"/>
        <dbReference type="ChEBI" id="CHEBI:58223"/>
        <dbReference type="ChEBI" id="CHEBI:58885"/>
        <dbReference type="ChEBI" id="CHEBI:59080"/>
        <dbReference type="ChEBI" id="CHEBI:139493"/>
    </reaction>
</comment>
<evidence type="ECO:0008006" key="20">
    <source>
        <dbReference type="Google" id="ProtNLM"/>
    </source>
</evidence>
<dbReference type="InterPro" id="IPR029044">
    <property type="entry name" value="Nucleotide-diphossugar_trans"/>
</dbReference>
<feature type="domain" description="UGGT thioredoxin-like" evidence="14">
    <location>
        <begin position="192"/>
        <end position="321"/>
    </location>
</feature>
<dbReference type="SUPFAM" id="SSF53448">
    <property type="entry name" value="Nucleotide-diphospho-sugar transferases"/>
    <property type="match status" value="1"/>
</dbReference>
<proteinExistence type="inferred from homology"/>
<keyword evidence="6" id="KW-0808">Transferase</keyword>